<dbReference type="HAMAP" id="MF_02071">
    <property type="entry name" value="RlpA"/>
    <property type="match status" value="1"/>
</dbReference>
<dbReference type="KEGG" id="cyp:PCC8801_1079"/>
<dbReference type="CDD" id="cd22268">
    <property type="entry name" value="DPBB_RlpA-like"/>
    <property type="match status" value="1"/>
</dbReference>
<dbReference type="EC" id="4.2.2.-" evidence="3"/>
<dbReference type="GO" id="GO:0071555">
    <property type="term" value="P:cell wall organization"/>
    <property type="evidence" value="ECO:0007669"/>
    <property type="project" value="UniProtKB-KW"/>
</dbReference>
<keyword evidence="6" id="KW-0449">Lipoprotein</keyword>
<dbReference type="PANTHER" id="PTHR34183:SF8">
    <property type="entry name" value="ENDOLYTIC PEPTIDOGLYCAN TRANSGLYCOSYLASE RLPA-RELATED"/>
    <property type="match status" value="1"/>
</dbReference>
<keyword evidence="2 3" id="KW-0961">Cell wall biogenesis/degradation</keyword>
<proteinExistence type="inferred from homology"/>
<keyword evidence="7" id="KW-1185">Reference proteome</keyword>
<comment type="similarity">
    <text evidence="3 4">Belongs to the RlpA family.</text>
</comment>
<evidence type="ECO:0000256" key="4">
    <source>
        <dbReference type="RuleBase" id="RU003495"/>
    </source>
</evidence>
<dbReference type="Proteomes" id="UP000008204">
    <property type="component" value="Chromosome"/>
</dbReference>
<dbReference type="Gene3D" id="2.40.40.10">
    <property type="entry name" value="RlpA-like domain"/>
    <property type="match status" value="1"/>
</dbReference>
<dbReference type="eggNOG" id="COG0797">
    <property type="taxonomic scope" value="Bacteria"/>
</dbReference>
<feature type="domain" description="RlpA-like protein double-psi beta-barrel" evidence="5">
    <location>
        <begin position="266"/>
        <end position="355"/>
    </location>
</feature>
<dbReference type="Pfam" id="PF03330">
    <property type="entry name" value="DPBB_1"/>
    <property type="match status" value="1"/>
</dbReference>
<protein>
    <recommendedName>
        <fullName evidence="3">Probable endolytic peptidoglycan transglycosylase RlpA</fullName>
        <ecNumber evidence="3">4.2.2.-</ecNumber>
    </recommendedName>
</protein>
<dbReference type="InterPro" id="IPR012997">
    <property type="entry name" value="RplA"/>
</dbReference>
<evidence type="ECO:0000256" key="1">
    <source>
        <dbReference type="ARBA" id="ARBA00023239"/>
    </source>
</evidence>
<dbReference type="SUPFAM" id="SSF50685">
    <property type="entry name" value="Barwin-like endoglucanases"/>
    <property type="match status" value="1"/>
</dbReference>
<evidence type="ECO:0000313" key="7">
    <source>
        <dbReference type="Proteomes" id="UP000008204"/>
    </source>
</evidence>
<comment type="function">
    <text evidence="3">Lytic transglycosylase with a strong preference for naked glycan strands that lack stem peptides.</text>
</comment>
<dbReference type="STRING" id="41431.PCC8801_1079"/>
<dbReference type="RefSeq" id="WP_012594428.1">
    <property type="nucleotide sequence ID" value="NC_011726.1"/>
</dbReference>
<sequence length="360" mass="38646">MNKKLWSGLTTTALTTALGTSVLLCGSFNGSVASEMKDKADDLGKLLGVTTTANTESSEQLTALAPKVVSLGQVDLPQEKQDPEKGNIQGAFLGNTGENLLVEPEKPLSAIATLHPHQWKYRLAITLRVREIPVLTFVGSQADLAQLRNNQNNPDAPQKDSEVMKKAKALAQRLNELAQDDTFEAQTITVSEIQKNKTYGIKIDGKELVRVDGQTILPDTTNNLAADALQVTNRLRRLMGGASPLTAINQVPDGLAGVEGRVTSTRKGMASWYGPGFHGRRTANGERYNQNGLTAAHKTLPFGTQVKVTNLNNGRSITVRINDRGPYAHGRIIDLSKGAAQILGLVSSGVAPVQIEILGR</sequence>
<dbReference type="GO" id="GO:0008932">
    <property type="term" value="F:lytic endotransglycosylase activity"/>
    <property type="evidence" value="ECO:0007669"/>
    <property type="project" value="UniProtKB-UniRule"/>
</dbReference>
<dbReference type="NCBIfam" id="TIGR00413">
    <property type="entry name" value="rlpA"/>
    <property type="match status" value="1"/>
</dbReference>
<organism evidence="6 7">
    <name type="scientific">Rippkaea orientalis (strain PCC 8801 / RF-1)</name>
    <name type="common">Cyanothece sp. (strain PCC 8801)</name>
    <dbReference type="NCBI Taxonomy" id="41431"/>
    <lineage>
        <taxon>Bacteria</taxon>
        <taxon>Bacillati</taxon>
        <taxon>Cyanobacteriota</taxon>
        <taxon>Cyanophyceae</taxon>
        <taxon>Oscillatoriophycideae</taxon>
        <taxon>Chroococcales</taxon>
        <taxon>Aphanothecaceae</taxon>
        <taxon>Rippkaea</taxon>
        <taxon>Rippkaea orientalis</taxon>
    </lineage>
</organism>
<dbReference type="OrthoDB" id="9779128at2"/>
<dbReference type="PANTHER" id="PTHR34183">
    <property type="entry name" value="ENDOLYTIC PEPTIDOGLYCAN TRANSGLYCOSYLASE RLPA"/>
    <property type="match status" value="1"/>
</dbReference>
<accession>B7K112</accession>
<evidence type="ECO:0000259" key="5">
    <source>
        <dbReference type="Pfam" id="PF03330"/>
    </source>
</evidence>
<dbReference type="AlphaFoldDB" id="B7K112"/>
<gene>
    <name evidence="3" type="primary">rlpA</name>
    <name evidence="6" type="ordered locus">PCC8801_1079</name>
</gene>
<evidence type="ECO:0000313" key="6">
    <source>
        <dbReference type="EMBL" id="ACK65153.1"/>
    </source>
</evidence>
<dbReference type="InterPro" id="IPR009009">
    <property type="entry name" value="RlpA-like_DPBB"/>
</dbReference>
<name>B7K112_RIPO1</name>
<evidence type="ECO:0000256" key="2">
    <source>
        <dbReference type="ARBA" id="ARBA00023316"/>
    </source>
</evidence>
<reference evidence="7" key="1">
    <citation type="journal article" date="2011" name="MBio">
        <title>Novel metabolic attributes of the genus Cyanothece, comprising a group of unicellular nitrogen-fixing Cyanobacteria.</title>
        <authorList>
            <person name="Bandyopadhyay A."/>
            <person name="Elvitigala T."/>
            <person name="Welsh E."/>
            <person name="Stockel J."/>
            <person name="Liberton M."/>
            <person name="Min H."/>
            <person name="Sherman L.A."/>
            <person name="Pakrasi H.B."/>
        </authorList>
    </citation>
    <scope>NUCLEOTIDE SEQUENCE [LARGE SCALE GENOMIC DNA]</scope>
    <source>
        <strain evidence="7">PCC 8801</strain>
    </source>
</reference>
<dbReference type="HOGENOM" id="CLU_042923_0_0_3"/>
<dbReference type="InterPro" id="IPR034718">
    <property type="entry name" value="RlpA"/>
</dbReference>
<keyword evidence="1 3" id="KW-0456">Lyase</keyword>
<dbReference type="InterPro" id="IPR036908">
    <property type="entry name" value="RlpA-like_sf"/>
</dbReference>
<dbReference type="GO" id="GO:0000270">
    <property type="term" value="P:peptidoglycan metabolic process"/>
    <property type="evidence" value="ECO:0007669"/>
    <property type="project" value="UniProtKB-UniRule"/>
</dbReference>
<evidence type="ECO:0000256" key="3">
    <source>
        <dbReference type="HAMAP-Rule" id="MF_02071"/>
    </source>
</evidence>
<dbReference type="EMBL" id="CP001287">
    <property type="protein sequence ID" value="ACK65153.1"/>
    <property type="molecule type" value="Genomic_DNA"/>
</dbReference>